<feature type="transmembrane region" description="Helical" evidence="8">
    <location>
        <begin position="134"/>
        <end position="156"/>
    </location>
</feature>
<sequence length="756" mass="85196">MPSVGMRRTTRVFRMVKSSEALVLRSGRRLWPDSVEVEPKSGVNKATAEVNGNPKVLVNEEIPKKQSRKRKAEAVNDDATDDRRFGIVYSRKRKQNGVPNSQLSLNSEQKKCGKKFQRRRVIKKTNNDVKESRMFAFVVGNGGYHGWFSNLLWLVLGYLKRANVRFSGLAAFLMSQPLSSVYASNGVYLLRGLPANRSGICKFYGDRGFIPLFYVDFSAVPYSFMYMHYGMLLCSSRRQLVLVNTDEIFSACEEDKPCLTSVVDFSKRLSGSNVVKVDNFGSKGVSDRASKLKEIGRNGHYKHGLSRIIQRRRSSMRRRRARSPWLLGIHKASGAPMSDLSSSRRKSIPFSSVISRNKLRCSVRNSSANLADVSSSISYLMQGADSLQCSANILVTEPDRCYREEGAIVALELSASREWLLVVEKDGSTKYTYKADRAIRPSSCNRFTHAIIWTGDDNWKLEFVNRQDWVIFKDLYKECSERNAPSSTAKMIPVPGVCEVSGYEDRAFVPFQRPDSYITLDGDEVSRALAKRTANYDMDSEDEEWLKNFNNEVFPGNGHCEHLSEDCFELMVDAFEKEAYFRTLDDHSDDNVATNLCRDLASGEVVEAVHAYWLRKRKRRSALLRVFQSLCLSHLDLPSGGHKVKKSPVVPKPVLRKRRSGKRQASSGRGKQPSLLQAMAAEHHPLGEENAMVKVEEARASAARSVELAILKRQQAQLLMQNADMATYKAVMALRIAEAARFIKSSDASVAQLFDP</sequence>
<reference evidence="10" key="1">
    <citation type="journal article" date="2021" name="Plant Biotechnol. J.">
        <title>Multi-omics assisted identification of the key and species-specific regulatory components of drought-tolerant mechanisms in Gossypium stocksii.</title>
        <authorList>
            <person name="Yu D."/>
            <person name="Ke L."/>
            <person name="Zhang D."/>
            <person name="Wu Y."/>
            <person name="Sun Y."/>
            <person name="Mei J."/>
            <person name="Sun J."/>
            <person name="Sun Y."/>
        </authorList>
    </citation>
    <scope>NUCLEOTIDE SEQUENCE</scope>
    <source>
        <tissue evidence="10">Leaf</tissue>
    </source>
</reference>
<feature type="transmembrane region" description="Helical" evidence="8">
    <location>
        <begin position="168"/>
        <end position="190"/>
    </location>
</feature>
<name>A0A9D3U5G4_9ROSI</name>
<feature type="domain" description="Enhancer of polycomb-like N-terminal" evidence="9">
    <location>
        <begin position="482"/>
        <end position="578"/>
    </location>
</feature>
<protein>
    <recommendedName>
        <fullName evidence="6">Enhancer of polycomb-like protein</fullName>
    </recommendedName>
</protein>
<dbReference type="EMBL" id="JAIQCV010000002">
    <property type="protein sequence ID" value="KAH1121878.1"/>
    <property type="molecule type" value="Genomic_DNA"/>
</dbReference>
<evidence type="ECO:0000256" key="1">
    <source>
        <dbReference type="ARBA" id="ARBA00004123"/>
    </source>
</evidence>
<feature type="region of interest" description="Disordered" evidence="7">
    <location>
        <begin position="642"/>
        <end position="674"/>
    </location>
</feature>
<evidence type="ECO:0000256" key="2">
    <source>
        <dbReference type="ARBA" id="ARBA00008035"/>
    </source>
</evidence>
<keyword evidence="12" id="KW-1185">Reference proteome</keyword>
<proteinExistence type="inferred from homology"/>
<evidence type="ECO:0000256" key="4">
    <source>
        <dbReference type="ARBA" id="ARBA00023163"/>
    </source>
</evidence>
<dbReference type="OrthoDB" id="435275at2759"/>
<gene>
    <name evidence="11" type="ORF">J1N35_005038</name>
    <name evidence="10" type="ORF">J1N35_046114</name>
</gene>
<dbReference type="InterPro" id="IPR019542">
    <property type="entry name" value="Enhancer_polycomb-like_N"/>
</dbReference>
<keyword evidence="8" id="KW-1133">Transmembrane helix</keyword>
<accession>A0A9D3U5G4</accession>
<evidence type="ECO:0000256" key="3">
    <source>
        <dbReference type="ARBA" id="ARBA00023015"/>
    </source>
</evidence>
<dbReference type="PANTHER" id="PTHR14898">
    <property type="entry name" value="ENHANCER OF POLYCOMB"/>
    <property type="match status" value="1"/>
</dbReference>
<keyword evidence="8" id="KW-0812">Transmembrane</keyword>
<evidence type="ECO:0000313" key="11">
    <source>
        <dbReference type="EMBL" id="KAH1121878.1"/>
    </source>
</evidence>
<comment type="caution">
    <text evidence="10">The sequence shown here is derived from an EMBL/GenBank/DDBJ whole genome shotgun (WGS) entry which is preliminary data.</text>
</comment>
<evidence type="ECO:0000256" key="5">
    <source>
        <dbReference type="ARBA" id="ARBA00023242"/>
    </source>
</evidence>
<evidence type="ECO:0000313" key="10">
    <source>
        <dbReference type="EMBL" id="KAH1030250.1"/>
    </source>
</evidence>
<keyword evidence="3 6" id="KW-0805">Transcription regulation</keyword>
<dbReference type="GO" id="GO:0005634">
    <property type="term" value="C:nucleus"/>
    <property type="evidence" value="ECO:0007669"/>
    <property type="project" value="UniProtKB-SubCell"/>
</dbReference>
<evidence type="ECO:0000259" key="9">
    <source>
        <dbReference type="Pfam" id="PF10513"/>
    </source>
</evidence>
<keyword evidence="5 6" id="KW-0539">Nucleus</keyword>
<evidence type="ECO:0000256" key="7">
    <source>
        <dbReference type="SAM" id="MobiDB-lite"/>
    </source>
</evidence>
<evidence type="ECO:0000256" key="8">
    <source>
        <dbReference type="SAM" id="Phobius"/>
    </source>
</evidence>
<dbReference type="GO" id="GO:0006357">
    <property type="term" value="P:regulation of transcription by RNA polymerase II"/>
    <property type="evidence" value="ECO:0007669"/>
    <property type="project" value="InterPro"/>
</dbReference>
<dbReference type="AlphaFoldDB" id="A0A9D3U5G4"/>
<keyword evidence="4 6" id="KW-0804">Transcription</keyword>
<evidence type="ECO:0000313" key="12">
    <source>
        <dbReference type="Proteomes" id="UP000828251"/>
    </source>
</evidence>
<comment type="similarity">
    <text evidence="2 6">Belongs to the enhancer of polycomb family.</text>
</comment>
<dbReference type="Proteomes" id="UP000828251">
    <property type="component" value="Unassembled WGS sequence"/>
</dbReference>
<dbReference type="EMBL" id="JAIQCV010000043">
    <property type="protein sequence ID" value="KAH1030250.1"/>
    <property type="molecule type" value="Genomic_DNA"/>
</dbReference>
<keyword evidence="8" id="KW-0472">Membrane</keyword>
<evidence type="ECO:0000256" key="6">
    <source>
        <dbReference type="RuleBase" id="RU361124"/>
    </source>
</evidence>
<dbReference type="GO" id="GO:0035267">
    <property type="term" value="C:NuA4 histone acetyltransferase complex"/>
    <property type="evidence" value="ECO:0007669"/>
    <property type="project" value="InterPro"/>
</dbReference>
<comment type="subcellular location">
    <subcellularLocation>
        <location evidence="1 6">Nucleus</location>
    </subcellularLocation>
</comment>
<dbReference type="InterPro" id="IPR024943">
    <property type="entry name" value="Enhancer_polycomb"/>
</dbReference>
<dbReference type="Pfam" id="PF10513">
    <property type="entry name" value="EPL1"/>
    <property type="match status" value="1"/>
</dbReference>
<feature type="transmembrane region" description="Helical" evidence="8">
    <location>
        <begin position="211"/>
        <end position="229"/>
    </location>
</feature>
<organism evidence="10 12">
    <name type="scientific">Gossypium stocksii</name>
    <dbReference type="NCBI Taxonomy" id="47602"/>
    <lineage>
        <taxon>Eukaryota</taxon>
        <taxon>Viridiplantae</taxon>
        <taxon>Streptophyta</taxon>
        <taxon>Embryophyta</taxon>
        <taxon>Tracheophyta</taxon>
        <taxon>Spermatophyta</taxon>
        <taxon>Magnoliopsida</taxon>
        <taxon>eudicotyledons</taxon>
        <taxon>Gunneridae</taxon>
        <taxon>Pentapetalae</taxon>
        <taxon>rosids</taxon>
        <taxon>malvids</taxon>
        <taxon>Malvales</taxon>
        <taxon>Malvaceae</taxon>
        <taxon>Malvoideae</taxon>
        <taxon>Gossypium</taxon>
    </lineage>
</organism>